<organism evidence="2 3">
    <name type="scientific">Gymnodinialimonas ceratoperidinii</name>
    <dbReference type="NCBI Taxonomy" id="2856823"/>
    <lineage>
        <taxon>Bacteria</taxon>
        <taxon>Pseudomonadati</taxon>
        <taxon>Pseudomonadota</taxon>
        <taxon>Alphaproteobacteria</taxon>
        <taxon>Rhodobacterales</taxon>
        <taxon>Paracoccaceae</taxon>
        <taxon>Gymnodinialimonas</taxon>
    </lineage>
</organism>
<reference evidence="2 3" key="1">
    <citation type="submission" date="2021-07" db="EMBL/GenBank/DDBJ databases">
        <title>A novel Jannaschia species isolated from marine dinoflagellate Ceratoperidinium margalefii.</title>
        <authorList>
            <person name="Jiang Y."/>
            <person name="Li Z."/>
        </authorList>
    </citation>
    <scope>NUCLEOTIDE SEQUENCE [LARGE SCALE GENOMIC DNA]</scope>
    <source>
        <strain evidence="2 3">J12C1-MA-4</strain>
    </source>
</reference>
<evidence type="ECO:0000313" key="2">
    <source>
        <dbReference type="EMBL" id="QXT39419.1"/>
    </source>
</evidence>
<sequence>MNETDWPTVGTLIDELYHATDALEKMFPGRKFTLDGHLVGSVGEVVASFMFDLELNPASTLGHDARAKDGRKVEIKLTQGKSVGLRHESEHLIVLSRPKGRSISVIYNGPGALAWNAAGKMQKNGQRSLGLQKLRMMAANLGLEQQLPLVRVAPV</sequence>
<gene>
    <name evidence="2" type="ORF">KYE46_16070</name>
</gene>
<protein>
    <recommendedName>
        <fullName evidence="1">DUF6998 domain-containing protein</fullName>
    </recommendedName>
</protein>
<name>A0A8F6TWW3_9RHOB</name>
<dbReference type="EMBL" id="CP079194">
    <property type="protein sequence ID" value="QXT39419.1"/>
    <property type="molecule type" value="Genomic_DNA"/>
</dbReference>
<dbReference type="Pfam" id="PF22522">
    <property type="entry name" value="DUF6998"/>
    <property type="match status" value="1"/>
</dbReference>
<accession>A0A8F6TWW3</accession>
<keyword evidence="3" id="KW-1185">Reference proteome</keyword>
<evidence type="ECO:0000313" key="3">
    <source>
        <dbReference type="Proteomes" id="UP000825009"/>
    </source>
</evidence>
<evidence type="ECO:0000259" key="1">
    <source>
        <dbReference type="Pfam" id="PF22522"/>
    </source>
</evidence>
<dbReference type="RefSeq" id="WP_219002029.1">
    <property type="nucleotide sequence ID" value="NZ_CP079194.1"/>
</dbReference>
<dbReference type="InterPro" id="IPR054267">
    <property type="entry name" value="DUF6998"/>
</dbReference>
<proteinExistence type="predicted"/>
<dbReference type="AlphaFoldDB" id="A0A8F6TWW3"/>
<dbReference type="Proteomes" id="UP000825009">
    <property type="component" value="Chromosome"/>
</dbReference>
<dbReference type="REBASE" id="507117">
    <property type="entry name" value="JspMA4ORF16070P"/>
</dbReference>
<feature type="domain" description="DUF6998" evidence="1">
    <location>
        <begin position="15"/>
        <end position="146"/>
    </location>
</feature>
<dbReference type="KEGG" id="gce:KYE46_16070"/>